<dbReference type="GO" id="GO:0051880">
    <property type="term" value="F:G-quadruplex DNA binding"/>
    <property type="evidence" value="ECO:0007669"/>
    <property type="project" value="TreeGrafter"/>
</dbReference>
<gene>
    <name evidence="3" type="ORF">LSCM1_07500</name>
</gene>
<dbReference type="EMBL" id="JAFEUZ010000004">
    <property type="protein sequence ID" value="KAG5487543.1"/>
    <property type="molecule type" value="Genomic_DNA"/>
</dbReference>
<feature type="compositionally biased region" description="Low complexity" evidence="2">
    <location>
        <begin position="251"/>
        <end position="263"/>
    </location>
</feature>
<dbReference type="PANTHER" id="PTHR18867:SF12">
    <property type="entry name" value="DNA REPAIR PROTEIN RAD50"/>
    <property type="match status" value="1"/>
</dbReference>
<dbReference type="PANTHER" id="PTHR18867">
    <property type="entry name" value="RAD50"/>
    <property type="match status" value="1"/>
</dbReference>
<feature type="compositionally biased region" description="Low complexity" evidence="2">
    <location>
        <begin position="788"/>
        <end position="801"/>
    </location>
</feature>
<proteinExistence type="predicted"/>
<dbReference type="GO" id="GO:0000722">
    <property type="term" value="P:telomere maintenance via recombination"/>
    <property type="evidence" value="ECO:0007669"/>
    <property type="project" value="TreeGrafter"/>
</dbReference>
<dbReference type="GO" id="GO:0006302">
    <property type="term" value="P:double-strand break repair"/>
    <property type="evidence" value="ECO:0007669"/>
    <property type="project" value="TreeGrafter"/>
</dbReference>
<sequence>MSAFTTPSRASSTAAAAALKGHSGSGGKSSSRRVVRSALELLMDTASPELVGLRRADGGSSVKRPAAAPTSSFSVTYTTAPAATSAPLQAHATVRSDLPSKPSAAVATVPAGARAASVARSRAEPSALDFLSPHGKAAREVSSQLPPPAEPRRPHRHRGCLHASSLGKMLRRPAEQLPHRQPGRGEALCEKDAWGDQQADAGLDREACTAPSQSTVAALAPTSPSRSLYADVEAAQLSVPPVLKTPDMLFSSPTPASLSSPSAVQSRHHDDSAPEGERKWEERARDGEGEAAALVTQAEMAAVVAAALRRYENERDAEEEAVLRQVSKEVEEQASRYANLAEAYNTVCAERATLQEKLTEAAEEWKGLRHALQKARQEQQAQRDSVKRLEVELCHARDAQQQQQHALVRIDAAEWEAQRTRYEKRQETLEAQLNEAREELRVAKARVAEQDDQVAALRERAAKASADTEEEYAGIHLRMRQLAQNMASMEDVLRERDATIAEQAVRLSEAADRREAEVRVLTAEREKAEAALTSARDALQRQADDIRRRMRRFPHLQQQRDTLKAEVKMARHALQAALKDQGCVLRSVQDVLASVKSRLSSAAGGAGLARPLSPAAPPRSPLHSLADFPENHMNSTLVYDEDDNDALHSCSESHSRSSSSIHTMELPSSPSEDDVQRDRALSLPAAAPQQTRRSASSPKPRTHRTSAPPSSAAPDQRRARTSSPPQPRSGSVREAPARGGMGNGSLRHVSHELHHQSAQALLLLRELHRCVLSLTSPRRRLPPGEGEALASPSGRAGRSGATAAKLEQACRYLKSELGQAQRALKEAQVECQWRMLSMKKWEEDVQAARRDVLAAEKQRLACETQVETASLVREELEGQLRELRETCAAATAGQSAAESMVAEAKAAAERSAALAEESARLKEAAELSLSKEQAKNARQAAAQTALTDELEGLRQKYKAALAQLQTYHAREAAQALKQQHEESPRARGAELAELRSVETVRSKHGAAAEAWKTERASLEALVASLQTRLRTLTGTTTTATHRCAMLEEQLALHVDVERATLKVIGDIVDAPPIPLTPDAAAVGEGAGTSRSQGGFLWTEKQLFGDDDEAPEVEQVVVMPAEATPLDNGAHKKLASAASHARTTTGRTAALSRVSARLPIANATPASVALSASASSPGGAFLETSSSSPVATLASLRQHIVAAVQQLALEVVRLRQGVALPPVKSHSLIQPQATTCRPRGSAPSDVWYGGKTARDGVADEAPVVQPSQRWGSGDDVKGSFMTVLASPPPLEAIIALQPQLQHRPPRTPHMQRPSTGPVIQAQASPQAPQSRQRCDRRLSGSPLTPLQSSQPETAGSHAGSRSPPVPAAAARTVGEHVYNVSPWSRLRPQWSPSPSSPPASHTAVVANSKSWSEVPRSASITDGLSGYSNSAGSGSVDGSCSPARPPFLRAVSLPR</sequence>
<reference evidence="4" key="1">
    <citation type="journal article" date="2021" name="Microbiol. Resour. Announc.">
        <title>LGAAP: Leishmaniinae Genome Assembly and Annotation Pipeline.</title>
        <authorList>
            <person name="Almutairi H."/>
            <person name="Urbaniak M.D."/>
            <person name="Bates M.D."/>
            <person name="Jariyapan N."/>
            <person name="Kwakye-Nuako G."/>
            <person name="Thomaz-Soccol V."/>
            <person name="Al-Salem W.S."/>
            <person name="Dillon R.J."/>
            <person name="Bates P.A."/>
            <person name="Gatherer D."/>
        </authorList>
    </citation>
    <scope>NUCLEOTIDE SEQUENCE [LARGE SCALE GENOMIC DNA]</scope>
</reference>
<comment type="caution">
    <text evidence="3">The sequence shown here is derived from an EMBL/GenBank/DDBJ whole genome shotgun (WGS) entry which is preliminary data.</text>
</comment>
<feature type="compositionally biased region" description="Polar residues" evidence="2">
    <location>
        <begin position="688"/>
        <end position="709"/>
    </location>
</feature>
<dbReference type="GO" id="GO:0043047">
    <property type="term" value="F:single-stranded telomeric DNA binding"/>
    <property type="evidence" value="ECO:0007669"/>
    <property type="project" value="TreeGrafter"/>
</dbReference>
<feature type="coiled-coil region" evidence="1">
    <location>
        <begin position="301"/>
        <end position="467"/>
    </location>
</feature>
<evidence type="ECO:0000313" key="4">
    <source>
        <dbReference type="Proteomes" id="UP000673552"/>
    </source>
</evidence>
<dbReference type="GO" id="GO:0030870">
    <property type="term" value="C:Mre11 complex"/>
    <property type="evidence" value="ECO:0007669"/>
    <property type="project" value="TreeGrafter"/>
</dbReference>
<feature type="region of interest" description="Disordered" evidence="2">
    <location>
        <begin position="1301"/>
        <end position="1368"/>
    </location>
</feature>
<feature type="region of interest" description="Disordered" evidence="2">
    <location>
        <begin position="645"/>
        <end position="747"/>
    </location>
</feature>
<dbReference type="GeneID" id="92517380"/>
<feature type="region of interest" description="Disordered" evidence="2">
    <location>
        <begin position="1"/>
        <end position="33"/>
    </location>
</feature>
<dbReference type="GO" id="GO:0007004">
    <property type="term" value="P:telomere maintenance via telomerase"/>
    <property type="evidence" value="ECO:0007669"/>
    <property type="project" value="TreeGrafter"/>
</dbReference>
<feature type="compositionally biased region" description="Low complexity" evidence="2">
    <location>
        <begin position="1357"/>
        <end position="1368"/>
    </location>
</feature>
<dbReference type="GO" id="GO:0000794">
    <property type="term" value="C:condensed nuclear chromosome"/>
    <property type="evidence" value="ECO:0007669"/>
    <property type="project" value="TreeGrafter"/>
</dbReference>
<name>A0A836I3Y7_9TRYP</name>
<feature type="region of interest" description="Disordered" evidence="2">
    <location>
        <begin position="250"/>
        <end position="290"/>
    </location>
</feature>
<keyword evidence="1" id="KW-0175">Coiled coil</keyword>
<feature type="coiled-coil region" evidence="1">
    <location>
        <begin position="943"/>
        <end position="970"/>
    </location>
</feature>
<dbReference type="Proteomes" id="UP000673552">
    <property type="component" value="Unassembled WGS sequence"/>
</dbReference>
<dbReference type="OrthoDB" id="267599at2759"/>
<evidence type="ECO:0000313" key="3">
    <source>
        <dbReference type="EMBL" id="KAG5487543.1"/>
    </source>
</evidence>
<feature type="compositionally biased region" description="Polar residues" evidence="2">
    <location>
        <begin position="1417"/>
        <end position="1437"/>
    </location>
</feature>
<feature type="compositionally biased region" description="Low complexity" evidence="2">
    <location>
        <begin position="604"/>
        <end position="613"/>
    </location>
</feature>
<reference evidence="4" key="2">
    <citation type="journal article" date="2021" name="Sci. Data">
        <title>Chromosome-scale genome sequencing, assembly and annotation of six genomes from subfamily Leishmaniinae.</title>
        <authorList>
            <person name="Almutairi H."/>
            <person name="Urbaniak M.D."/>
            <person name="Bates M.D."/>
            <person name="Jariyapan N."/>
            <person name="Kwakye-Nuako G."/>
            <person name="Thomaz Soccol V."/>
            <person name="Al-Salem W.S."/>
            <person name="Dillon R.J."/>
            <person name="Bates P.A."/>
            <person name="Gatherer D."/>
        </authorList>
    </citation>
    <scope>NUCLEOTIDE SEQUENCE [LARGE SCALE GENOMIC DNA]</scope>
</reference>
<evidence type="ECO:0000256" key="2">
    <source>
        <dbReference type="SAM" id="MobiDB-lite"/>
    </source>
</evidence>
<organism evidence="3 4">
    <name type="scientific">Leishmania martiniquensis</name>
    <dbReference type="NCBI Taxonomy" id="1580590"/>
    <lineage>
        <taxon>Eukaryota</taxon>
        <taxon>Discoba</taxon>
        <taxon>Euglenozoa</taxon>
        <taxon>Kinetoplastea</taxon>
        <taxon>Metakinetoplastina</taxon>
        <taxon>Trypanosomatida</taxon>
        <taxon>Trypanosomatidae</taxon>
        <taxon>Leishmaniinae</taxon>
        <taxon>Leishmania</taxon>
    </lineage>
</organism>
<feature type="region of interest" description="Disordered" evidence="2">
    <location>
        <begin position="86"/>
        <end position="105"/>
    </location>
</feature>
<evidence type="ECO:0000256" key="1">
    <source>
        <dbReference type="SAM" id="Coils"/>
    </source>
</evidence>
<feature type="compositionally biased region" description="Basic and acidic residues" evidence="2">
    <location>
        <begin position="267"/>
        <end position="288"/>
    </location>
</feature>
<dbReference type="KEGG" id="lmat:92517380"/>
<keyword evidence="4" id="KW-1185">Reference proteome</keyword>
<feature type="compositionally biased region" description="Low complexity" evidence="2">
    <location>
        <begin position="648"/>
        <end position="662"/>
    </location>
</feature>
<feature type="compositionally biased region" description="Polar residues" evidence="2">
    <location>
        <begin position="1340"/>
        <end position="1352"/>
    </location>
</feature>
<accession>A0A836I3Y7</accession>
<feature type="region of interest" description="Disordered" evidence="2">
    <location>
        <begin position="134"/>
        <end position="159"/>
    </location>
</feature>
<feature type="coiled-coil region" evidence="1">
    <location>
        <begin position="511"/>
        <end position="580"/>
    </location>
</feature>
<dbReference type="RefSeq" id="XP_067181475.1">
    <property type="nucleotide sequence ID" value="XM_067324868.1"/>
</dbReference>
<feature type="region of interest" description="Disordered" evidence="2">
    <location>
        <begin position="604"/>
        <end position="628"/>
    </location>
</feature>
<feature type="compositionally biased region" description="Low complexity" evidence="2">
    <location>
        <begin position="1319"/>
        <end position="1330"/>
    </location>
</feature>
<protein>
    <submittedName>
        <fullName evidence="3">Uncharacterized protein</fullName>
    </submittedName>
</protein>
<feature type="region of interest" description="Disordered" evidence="2">
    <location>
        <begin position="1387"/>
        <end position="1444"/>
    </location>
</feature>
<dbReference type="GO" id="GO:0003691">
    <property type="term" value="F:double-stranded telomeric DNA binding"/>
    <property type="evidence" value="ECO:0007669"/>
    <property type="project" value="TreeGrafter"/>
</dbReference>
<dbReference type="GO" id="GO:0070192">
    <property type="term" value="P:chromosome organization involved in meiotic cell cycle"/>
    <property type="evidence" value="ECO:0007669"/>
    <property type="project" value="TreeGrafter"/>
</dbReference>
<feature type="region of interest" description="Disordered" evidence="2">
    <location>
        <begin position="46"/>
        <end position="72"/>
    </location>
</feature>
<feature type="compositionally biased region" description="Low complexity" evidence="2">
    <location>
        <begin position="8"/>
        <end position="22"/>
    </location>
</feature>
<feature type="coiled-coil region" evidence="1">
    <location>
        <begin position="803"/>
        <end position="893"/>
    </location>
</feature>
<feature type="region of interest" description="Disordered" evidence="2">
    <location>
        <begin position="778"/>
        <end position="801"/>
    </location>
</feature>